<protein>
    <submittedName>
        <fullName evidence="1">Nitroreductase</fullName>
    </submittedName>
</protein>
<keyword evidence="2" id="KW-1185">Reference proteome</keyword>
<dbReference type="Gene3D" id="2.30.110.10">
    <property type="entry name" value="Electron Transport, Fmn-binding Protein, Chain A"/>
    <property type="match status" value="1"/>
</dbReference>
<dbReference type="InterPro" id="IPR012349">
    <property type="entry name" value="Split_barrel_FMN-bd"/>
</dbReference>
<dbReference type="AlphaFoldDB" id="A0A4Y3QUI4"/>
<dbReference type="NCBIfam" id="TIGR00026">
    <property type="entry name" value="hi_GC_TIGR00026"/>
    <property type="match status" value="1"/>
</dbReference>
<accession>A0A4Y3QUI4</accession>
<proteinExistence type="predicted"/>
<dbReference type="EMBL" id="BJMM01000003">
    <property type="protein sequence ID" value="GEB48293.1"/>
    <property type="molecule type" value="Genomic_DNA"/>
</dbReference>
<dbReference type="Pfam" id="PF04075">
    <property type="entry name" value="F420H2_quin_red"/>
    <property type="match status" value="1"/>
</dbReference>
<evidence type="ECO:0000313" key="2">
    <source>
        <dbReference type="Proteomes" id="UP000319210"/>
    </source>
</evidence>
<name>A0A4Y3QUI4_STRCI</name>
<sequence>MPTTSDAPAHVRTPGWLTRNVLNRAIAWLSRRGIAVAGSRVLVVEGRSTGQWRRTPVNPLRHAGADHLVAARGHVQWTHNMRAAGGGLLEHGRRARSFTAVEVPEEERPEILRAYLRRWGWEVGAFFDGLGPDSSTEELRAAAARHPVFRLTYTD</sequence>
<dbReference type="OrthoDB" id="5186446at2"/>
<dbReference type="Proteomes" id="UP000319210">
    <property type="component" value="Unassembled WGS sequence"/>
</dbReference>
<dbReference type="RefSeq" id="WP_086815954.1">
    <property type="nucleotide sequence ID" value="NZ_BJMM01000003.1"/>
</dbReference>
<dbReference type="GO" id="GO:0016491">
    <property type="term" value="F:oxidoreductase activity"/>
    <property type="evidence" value="ECO:0007669"/>
    <property type="project" value="InterPro"/>
</dbReference>
<gene>
    <name evidence="1" type="ORF">SCA03_08440</name>
</gene>
<organism evidence="1 2">
    <name type="scientific">Streptomyces cacaoi</name>
    <dbReference type="NCBI Taxonomy" id="1898"/>
    <lineage>
        <taxon>Bacteria</taxon>
        <taxon>Bacillati</taxon>
        <taxon>Actinomycetota</taxon>
        <taxon>Actinomycetes</taxon>
        <taxon>Kitasatosporales</taxon>
        <taxon>Streptomycetaceae</taxon>
        <taxon>Streptomyces</taxon>
    </lineage>
</organism>
<dbReference type="InterPro" id="IPR004378">
    <property type="entry name" value="F420H2_quin_Rdtase"/>
</dbReference>
<evidence type="ECO:0000313" key="1">
    <source>
        <dbReference type="EMBL" id="GEB48293.1"/>
    </source>
</evidence>
<comment type="caution">
    <text evidence="1">The sequence shown here is derived from an EMBL/GenBank/DDBJ whole genome shotgun (WGS) entry which is preliminary data.</text>
</comment>
<reference evidence="1 2" key="1">
    <citation type="submission" date="2019-06" db="EMBL/GenBank/DDBJ databases">
        <title>Whole genome shotgun sequence of Streptomyces cacaoi subsp. cacaoi NBRC 12748.</title>
        <authorList>
            <person name="Hosoyama A."/>
            <person name="Uohara A."/>
            <person name="Ohji S."/>
            <person name="Ichikawa N."/>
        </authorList>
    </citation>
    <scope>NUCLEOTIDE SEQUENCE [LARGE SCALE GENOMIC DNA]</scope>
    <source>
        <strain evidence="1 2">NBRC 12748</strain>
    </source>
</reference>